<dbReference type="Proteomes" id="UP001303046">
    <property type="component" value="Unassembled WGS sequence"/>
</dbReference>
<comment type="caution">
    <text evidence="1">The sequence shown here is derived from an EMBL/GenBank/DDBJ whole genome shotgun (WGS) entry which is preliminary data.</text>
</comment>
<organism evidence="1 2">
    <name type="scientific">Necator americanus</name>
    <name type="common">Human hookworm</name>
    <dbReference type="NCBI Taxonomy" id="51031"/>
    <lineage>
        <taxon>Eukaryota</taxon>
        <taxon>Metazoa</taxon>
        <taxon>Ecdysozoa</taxon>
        <taxon>Nematoda</taxon>
        <taxon>Chromadorea</taxon>
        <taxon>Rhabditida</taxon>
        <taxon>Rhabditina</taxon>
        <taxon>Rhabditomorpha</taxon>
        <taxon>Strongyloidea</taxon>
        <taxon>Ancylostomatidae</taxon>
        <taxon>Bunostominae</taxon>
        <taxon>Necator</taxon>
    </lineage>
</organism>
<gene>
    <name evidence="1" type="primary">Necator_chrX.g22065</name>
    <name evidence="1" type="ORF">RB195_021904</name>
</gene>
<evidence type="ECO:0000313" key="1">
    <source>
        <dbReference type="EMBL" id="KAK6760613.1"/>
    </source>
</evidence>
<name>A0ABR1EDC8_NECAM</name>
<protein>
    <submittedName>
        <fullName evidence="1">Uncharacterized protein</fullName>
    </submittedName>
</protein>
<accession>A0ABR1EDC8</accession>
<keyword evidence="2" id="KW-1185">Reference proteome</keyword>
<sequence length="148" mass="16994">MANQDRNRHAYAIGPPRLRSRFRLSLPRPSFQRADGISGKFFRLIEEMNRRSTAAVRTPIGFNSLLKVETEERQGPVPDRSLFNSAVDIMRKQLSKVPRCRSSTIWTSLGQDRVGRRCSDIRFKQRNVATCRQPCIEISCNVQFTSPP</sequence>
<evidence type="ECO:0000313" key="2">
    <source>
        <dbReference type="Proteomes" id="UP001303046"/>
    </source>
</evidence>
<reference evidence="1 2" key="1">
    <citation type="submission" date="2023-08" db="EMBL/GenBank/DDBJ databases">
        <title>A Necator americanus chromosomal reference genome.</title>
        <authorList>
            <person name="Ilik V."/>
            <person name="Petrzelkova K.J."/>
            <person name="Pardy F."/>
            <person name="Fuh T."/>
            <person name="Niatou-Singa F.S."/>
            <person name="Gouil Q."/>
            <person name="Baker L."/>
            <person name="Ritchie M.E."/>
            <person name="Jex A.R."/>
            <person name="Gazzola D."/>
            <person name="Li H."/>
            <person name="Toshio Fujiwara R."/>
            <person name="Zhan B."/>
            <person name="Aroian R.V."/>
            <person name="Pafco B."/>
            <person name="Schwarz E.M."/>
        </authorList>
    </citation>
    <scope>NUCLEOTIDE SEQUENCE [LARGE SCALE GENOMIC DNA]</scope>
    <source>
        <strain evidence="1 2">Aroian</strain>
        <tissue evidence="1">Whole animal</tissue>
    </source>
</reference>
<dbReference type="EMBL" id="JAVFWL010000006">
    <property type="protein sequence ID" value="KAK6760613.1"/>
    <property type="molecule type" value="Genomic_DNA"/>
</dbReference>
<proteinExistence type="predicted"/>